<keyword evidence="3" id="KW-0731">Sigma factor</keyword>
<dbReference type="Gene3D" id="1.10.1740.10">
    <property type="match status" value="1"/>
</dbReference>
<dbReference type="SUPFAM" id="SSF88946">
    <property type="entry name" value="Sigma2 domain of RNA polymerase sigma factors"/>
    <property type="match status" value="1"/>
</dbReference>
<accession>A0A5B9EKA6</accession>
<evidence type="ECO:0000256" key="4">
    <source>
        <dbReference type="ARBA" id="ARBA00023125"/>
    </source>
</evidence>
<protein>
    <submittedName>
        <fullName evidence="6">Sigma-70 family RNA polymerase sigma factor</fullName>
    </submittedName>
</protein>
<dbReference type="NCBIfam" id="TIGR02937">
    <property type="entry name" value="sigma70-ECF"/>
    <property type="match status" value="1"/>
</dbReference>
<evidence type="ECO:0000256" key="2">
    <source>
        <dbReference type="ARBA" id="ARBA00023015"/>
    </source>
</evidence>
<dbReference type="OrthoDB" id="111931at2"/>
<evidence type="ECO:0000256" key="3">
    <source>
        <dbReference type="ARBA" id="ARBA00023082"/>
    </source>
</evidence>
<dbReference type="EMBL" id="CP042806">
    <property type="protein sequence ID" value="QEE31515.1"/>
    <property type="molecule type" value="Genomic_DNA"/>
</dbReference>
<evidence type="ECO:0000313" key="7">
    <source>
        <dbReference type="Proteomes" id="UP000321820"/>
    </source>
</evidence>
<dbReference type="PANTHER" id="PTHR43133:SF8">
    <property type="entry name" value="RNA POLYMERASE SIGMA FACTOR HI_1459-RELATED"/>
    <property type="match status" value="1"/>
</dbReference>
<dbReference type="GO" id="GO:0006352">
    <property type="term" value="P:DNA-templated transcription initiation"/>
    <property type="evidence" value="ECO:0007669"/>
    <property type="project" value="InterPro"/>
</dbReference>
<evidence type="ECO:0000256" key="5">
    <source>
        <dbReference type="ARBA" id="ARBA00023163"/>
    </source>
</evidence>
<dbReference type="SUPFAM" id="SSF88659">
    <property type="entry name" value="Sigma3 and sigma4 domains of RNA polymerase sigma factors"/>
    <property type="match status" value="1"/>
</dbReference>
<dbReference type="KEGG" id="talb:FTW19_23210"/>
<keyword evidence="5" id="KW-0804">Transcription</keyword>
<dbReference type="PANTHER" id="PTHR43133">
    <property type="entry name" value="RNA POLYMERASE ECF-TYPE SIGMA FACTO"/>
    <property type="match status" value="1"/>
</dbReference>
<gene>
    <name evidence="6" type="ORF">FTW19_23210</name>
</gene>
<proteinExistence type="inferred from homology"/>
<reference evidence="6 7" key="1">
    <citation type="submission" date="2019-08" db="EMBL/GenBank/DDBJ databases">
        <title>Complete genome sequence of Terriglobus albidus strain ORNL.</title>
        <authorList>
            <person name="Podar M."/>
        </authorList>
    </citation>
    <scope>NUCLEOTIDE SEQUENCE [LARGE SCALE GENOMIC DNA]</scope>
    <source>
        <strain evidence="6 7">ORNL</strain>
    </source>
</reference>
<dbReference type="InterPro" id="IPR013325">
    <property type="entry name" value="RNA_pol_sigma_r2"/>
</dbReference>
<dbReference type="InterPro" id="IPR036388">
    <property type="entry name" value="WH-like_DNA-bd_sf"/>
</dbReference>
<dbReference type="Gene3D" id="1.10.10.10">
    <property type="entry name" value="Winged helix-like DNA-binding domain superfamily/Winged helix DNA-binding domain"/>
    <property type="match status" value="1"/>
</dbReference>
<dbReference type="Proteomes" id="UP000321820">
    <property type="component" value="Chromosome"/>
</dbReference>
<dbReference type="GO" id="GO:0016987">
    <property type="term" value="F:sigma factor activity"/>
    <property type="evidence" value="ECO:0007669"/>
    <property type="project" value="UniProtKB-KW"/>
</dbReference>
<evidence type="ECO:0000256" key="1">
    <source>
        <dbReference type="ARBA" id="ARBA00010641"/>
    </source>
</evidence>
<keyword evidence="4" id="KW-0238">DNA-binding</keyword>
<dbReference type="InterPro" id="IPR039425">
    <property type="entry name" value="RNA_pol_sigma-70-like"/>
</dbReference>
<keyword evidence="7" id="KW-1185">Reference proteome</keyword>
<name>A0A5B9EKA6_9BACT</name>
<dbReference type="InterPro" id="IPR013324">
    <property type="entry name" value="RNA_pol_sigma_r3/r4-like"/>
</dbReference>
<keyword evidence="2" id="KW-0805">Transcription regulation</keyword>
<evidence type="ECO:0000313" key="6">
    <source>
        <dbReference type="EMBL" id="QEE31515.1"/>
    </source>
</evidence>
<sequence>MQNGLAEELSPAAPVERAGISPGNLRELWTQAQAAAYDLSEVEFALALAAAGGKYNFGLPAQQASTPSQRLAFYRNLHLKELALAHACALGRDAAWQVFVSQYQAALKQTAIRITGSASLGEDLAGALYSELFGLTERDGVRRSPLASYTGRGSLMGWLQATLAQRHVDHHRRTHRETPLEDNDFAAAPVSPVAATHEIERLKDAIGNTFNALPAEDRLLLVSYFLDGRTLLELARLLRVHEATMSRRLKRLTQDLRKRLLKDLQAHGMSRAAAEEALGTDPRDIDINLRSLLQASPPSPFSQQAGTR</sequence>
<organism evidence="6 7">
    <name type="scientific">Terriglobus albidus</name>
    <dbReference type="NCBI Taxonomy" id="1592106"/>
    <lineage>
        <taxon>Bacteria</taxon>
        <taxon>Pseudomonadati</taxon>
        <taxon>Acidobacteriota</taxon>
        <taxon>Terriglobia</taxon>
        <taxon>Terriglobales</taxon>
        <taxon>Acidobacteriaceae</taxon>
        <taxon>Terriglobus</taxon>
    </lineage>
</organism>
<dbReference type="AlphaFoldDB" id="A0A5B9EKA6"/>
<comment type="similarity">
    <text evidence="1">Belongs to the sigma-70 factor family. ECF subfamily.</text>
</comment>
<dbReference type="GO" id="GO:0003677">
    <property type="term" value="F:DNA binding"/>
    <property type="evidence" value="ECO:0007669"/>
    <property type="project" value="UniProtKB-KW"/>
</dbReference>
<dbReference type="InterPro" id="IPR014284">
    <property type="entry name" value="RNA_pol_sigma-70_dom"/>
</dbReference>